<sequence length="136" mass="15429">LFLLTCFIRLSNAVADPDVFMSAIEMIRHWGYPAELHDVFTADGYILSLFRIPNGRFSETNECAFSDASCHRPAVLFAHGFGGGSTEFYMNPPESSPAFIMADSGFDVYLLNIRGTTYSKRHITLNPWDNKFWQFT</sequence>
<dbReference type="AlphaFoldDB" id="A0AAV5TCT1"/>
<evidence type="ECO:0000256" key="1">
    <source>
        <dbReference type="SAM" id="SignalP"/>
    </source>
</evidence>
<feature type="non-terminal residue" evidence="3">
    <location>
        <position position="1"/>
    </location>
</feature>
<dbReference type="Gene3D" id="3.40.50.1820">
    <property type="entry name" value="alpha/beta hydrolase"/>
    <property type="match status" value="1"/>
</dbReference>
<keyword evidence="4" id="KW-1185">Reference proteome</keyword>
<proteinExistence type="predicted"/>
<dbReference type="EMBL" id="BTSX01000004">
    <property type="protein sequence ID" value="GMS93109.1"/>
    <property type="molecule type" value="Genomic_DNA"/>
</dbReference>
<evidence type="ECO:0000313" key="3">
    <source>
        <dbReference type="EMBL" id="GMS93109.1"/>
    </source>
</evidence>
<accession>A0AAV5TCT1</accession>
<dbReference type="InterPro" id="IPR006693">
    <property type="entry name" value="AB_hydrolase_lipase"/>
</dbReference>
<dbReference type="InterPro" id="IPR029058">
    <property type="entry name" value="AB_hydrolase_fold"/>
</dbReference>
<feature type="domain" description="Partial AB-hydrolase lipase" evidence="2">
    <location>
        <begin position="25"/>
        <end position="91"/>
    </location>
</feature>
<feature type="signal peptide" evidence="1">
    <location>
        <begin position="1"/>
        <end position="15"/>
    </location>
</feature>
<evidence type="ECO:0000313" key="4">
    <source>
        <dbReference type="Proteomes" id="UP001432027"/>
    </source>
</evidence>
<dbReference type="SUPFAM" id="SSF53474">
    <property type="entry name" value="alpha/beta-Hydrolases"/>
    <property type="match status" value="1"/>
</dbReference>
<protein>
    <recommendedName>
        <fullName evidence="2">Partial AB-hydrolase lipase domain-containing protein</fullName>
    </recommendedName>
</protein>
<evidence type="ECO:0000259" key="2">
    <source>
        <dbReference type="Pfam" id="PF04083"/>
    </source>
</evidence>
<comment type="caution">
    <text evidence="3">The sequence shown here is derived from an EMBL/GenBank/DDBJ whole genome shotgun (WGS) entry which is preliminary data.</text>
</comment>
<gene>
    <name evidence="3" type="ORF">PENTCL1PPCAC_15284</name>
</gene>
<dbReference type="PANTHER" id="PTHR11005">
    <property type="entry name" value="LYSOSOMAL ACID LIPASE-RELATED"/>
    <property type="match status" value="1"/>
</dbReference>
<feature type="non-terminal residue" evidence="3">
    <location>
        <position position="136"/>
    </location>
</feature>
<dbReference type="Proteomes" id="UP001432027">
    <property type="component" value="Unassembled WGS sequence"/>
</dbReference>
<dbReference type="Pfam" id="PF04083">
    <property type="entry name" value="Abhydro_lipase"/>
    <property type="match status" value="1"/>
</dbReference>
<reference evidence="3" key="1">
    <citation type="submission" date="2023-10" db="EMBL/GenBank/DDBJ databases">
        <title>Genome assembly of Pristionchus species.</title>
        <authorList>
            <person name="Yoshida K."/>
            <person name="Sommer R.J."/>
        </authorList>
    </citation>
    <scope>NUCLEOTIDE SEQUENCE</scope>
    <source>
        <strain evidence="3">RS0144</strain>
    </source>
</reference>
<feature type="chain" id="PRO_5043372039" description="Partial AB-hydrolase lipase domain-containing protein" evidence="1">
    <location>
        <begin position="16"/>
        <end position="136"/>
    </location>
</feature>
<name>A0AAV5TCT1_9BILA</name>
<dbReference type="GO" id="GO:0006629">
    <property type="term" value="P:lipid metabolic process"/>
    <property type="evidence" value="ECO:0007669"/>
    <property type="project" value="InterPro"/>
</dbReference>
<organism evidence="3 4">
    <name type="scientific">Pristionchus entomophagus</name>
    <dbReference type="NCBI Taxonomy" id="358040"/>
    <lineage>
        <taxon>Eukaryota</taxon>
        <taxon>Metazoa</taxon>
        <taxon>Ecdysozoa</taxon>
        <taxon>Nematoda</taxon>
        <taxon>Chromadorea</taxon>
        <taxon>Rhabditida</taxon>
        <taxon>Rhabditina</taxon>
        <taxon>Diplogasteromorpha</taxon>
        <taxon>Diplogasteroidea</taxon>
        <taxon>Neodiplogasteridae</taxon>
        <taxon>Pristionchus</taxon>
    </lineage>
</organism>
<keyword evidence="1" id="KW-0732">Signal</keyword>